<dbReference type="Proteomes" id="UP001396898">
    <property type="component" value="Unassembled WGS sequence"/>
</dbReference>
<keyword evidence="3" id="KW-1185">Reference proteome</keyword>
<feature type="compositionally biased region" description="Basic and acidic residues" evidence="1">
    <location>
        <begin position="147"/>
        <end position="156"/>
    </location>
</feature>
<name>A0ABR1R7D7_9PEZI</name>
<comment type="caution">
    <text evidence="2">The sequence shown here is derived from an EMBL/GenBank/DDBJ whole genome shotgun (WGS) entry which is preliminary data.</text>
</comment>
<organism evidence="2 3">
    <name type="scientific">Apiospora marii</name>
    <dbReference type="NCBI Taxonomy" id="335849"/>
    <lineage>
        <taxon>Eukaryota</taxon>
        <taxon>Fungi</taxon>
        <taxon>Dikarya</taxon>
        <taxon>Ascomycota</taxon>
        <taxon>Pezizomycotina</taxon>
        <taxon>Sordariomycetes</taxon>
        <taxon>Xylariomycetidae</taxon>
        <taxon>Amphisphaeriales</taxon>
        <taxon>Apiosporaceae</taxon>
        <taxon>Apiospora</taxon>
    </lineage>
</organism>
<reference evidence="2 3" key="1">
    <citation type="submission" date="2023-01" db="EMBL/GenBank/DDBJ databases">
        <title>Analysis of 21 Apiospora genomes using comparative genomics revels a genus with tremendous synthesis potential of carbohydrate active enzymes and secondary metabolites.</title>
        <authorList>
            <person name="Sorensen T."/>
        </authorList>
    </citation>
    <scope>NUCLEOTIDE SEQUENCE [LARGE SCALE GENOMIC DNA]</scope>
    <source>
        <strain evidence="2 3">CBS 20057</strain>
    </source>
</reference>
<sequence>MDRYQELTYLCGCKEGRFMSRANYEPAAAPDTVCDKCRRPGDFGFQQWSWTAVAPKRGGPGAGREYDEMMMFLSGLVPQLDQMAIADMETVVNRTATQLRIDGFQLFNKFGQIDADTVGDRAKREIVQFVRSQMKQIHQQQQQQEKQQQKREKQEKQQQASAVGVDARRSKNRHAPPRPVDRKQPKTNVFPVGADGFF</sequence>
<accession>A0ABR1R7D7</accession>
<evidence type="ECO:0000256" key="1">
    <source>
        <dbReference type="SAM" id="MobiDB-lite"/>
    </source>
</evidence>
<evidence type="ECO:0000313" key="2">
    <source>
        <dbReference type="EMBL" id="KAK8001578.1"/>
    </source>
</evidence>
<protein>
    <submittedName>
        <fullName evidence="2">Uncharacterized protein</fullName>
    </submittedName>
</protein>
<gene>
    <name evidence="2" type="ORF">PG991_013800</name>
</gene>
<proteinExistence type="predicted"/>
<evidence type="ECO:0000313" key="3">
    <source>
        <dbReference type="Proteomes" id="UP001396898"/>
    </source>
</evidence>
<dbReference type="EMBL" id="JAQQWI010000018">
    <property type="protein sequence ID" value="KAK8001578.1"/>
    <property type="molecule type" value="Genomic_DNA"/>
</dbReference>
<feature type="region of interest" description="Disordered" evidence="1">
    <location>
        <begin position="138"/>
        <end position="198"/>
    </location>
</feature>